<gene>
    <name evidence="1" type="ORF">GCM10017577_71020</name>
</gene>
<name>A0A9W6P150_9PSEU</name>
<proteinExistence type="predicted"/>
<keyword evidence="2" id="KW-1185">Reference proteome</keyword>
<dbReference type="AlphaFoldDB" id="A0A9W6P150"/>
<dbReference type="EMBL" id="BSFQ01000060">
    <property type="protein sequence ID" value="GLL15948.1"/>
    <property type="molecule type" value="Genomic_DNA"/>
</dbReference>
<protein>
    <submittedName>
        <fullName evidence="1">Uncharacterized protein</fullName>
    </submittedName>
</protein>
<reference evidence="1" key="2">
    <citation type="submission" date="2023-01" db="EMBL/GenBank/DDBJ databases">
        <authorList>
            <person name="Sun Q."/>
            <person name="Evtushenko L."/>
        </authorList>
    </citation>
    <scope>NUCLEOTIDE SEQUENCE</scope>
    <source>
        <strain evidence="1">VKM Ac-1069</strain>
    </source>
</reference>
<dbReference type="Proteomes" id="UP001143463">
    <property type="component" value="Unassembled WGS sequence"/>
</dbReference>
<evidence type="ECO:0000313" key="2">
    <source>
        <dbReference type="Proteomes" id="UP001143463"/>
    </source>
</evidence>
<reference evidence="1" key="1">
    <citation type="journal article" date="2014" name="Int. J. Syst. Evol. Microbiol.">
        <title>Complete genome sequence of Corynebacterium casei LMG S-19264T (=DSM 44701T), isolated from a smear-ripened cheese.</title>
        <authorList>
            <consortium name="US DOE Joint Genome Institute (JGI-PGF)"/>
            <person name="Walter F."/>
            <person name="Albersmeier A."/>
            <person name="Kalinowski J."/>
            <person name="Ruckert C."/>
        </authorList>
    </citation>
    <scope>NUCLEOTIDE SEQUENCE</scope>
    <source>
        <strain evidence="1">VKM Ac-1069</strain>
    </source>
</reference>
<sequence>MALASILSGMPDLLQRTLSQHTPDPHGYCRECREASGIAAAWPCATREVAEEAEYIQRGGLPGTLGGRHRTSRA</sequence>
<accession>A0A9W6P150</accession>
<organism evidence="1 2">
    <name type="scientific">Pseudonocardia halophobica</name>
    <dbReference type="NCBI Taxonomy" id="29401"/>
    <lineage>
        <taxon>Bacteria</taxon>
        <taxon>Bacillati</taxon>
        <taxon>Actinomycetota</taxon>
        <taxon>Actinomycetes</taxon>
        <taxon>Pseudonocardiales</taxon>
        <taxon>Pseudonocardiaceae</taxon>
        <taxon>Pseudonocardia</taxon>
    </lineage>
</organism>
<evidence type="ECO:0000313" key="1">
    <source>
        <dbReference type="EMBL" id="GLL15948.1"/>
    </source>
</evidence>
<comment type="caution">
    <text evidence="1">The sequence shown here is derived from an EMBL/GenBank/DDBJ whole genome shotgun (WGS) entry which is preliminary data.</text>
</comment>